<evidence type="ECO:0000313" key="2">
    <source>
        <dbReference type="Proteomes" id="UP000095401"/>
    </source>
</evidence>
<reference evidence="2" key="1">
    <citation type="submission" date="2016-09" db="EMBL/GenBank/DDBJ databases">
        <title>Acidihalobacter prosperus F5.</title>
        <authorList>
            <person name="Khaleque H.N."/>
            <person name="Ramsay J.P."/>
            <person name="Kaksonen A.H."/>
            <person name="Boxall N.J."/>
            <person name="Watkin E.L.J."/>
        </authorList>
    </citation>
    <scope>NUCLEOTIDE SEQUENCE [LARGE SCALE GENOMIC DNA]</scope>
    <source>
        <strain evidence="2">F5</strain>
    </source>
</reference>
<dbReference type="EMBL" id="CP017415">
    <property type="protein sequence ID" value="AOU99672.1"/>
    <property type="molecule type" value="Genomic_DNA"/>
</dbReference>
<dbReference type="KEGG" id="aprs:BI364_10615"/>
<dbReference type="Proteomes" id="UP000095401">
    <property type="component" value="Chromosome"/>
</dbReference>
<gene>
    <name evidence="1" type="ORF">BI364_10615</name>
</gene>
<dbReference type="AlphaFoldDB" id="A0A1D8IT20"/>
<evidence type="ECO:0000313" key="1">
    <source>
        <dbReference type="EMBL" id="AOU99672.1"/>
    </source>
</evidence>
<accession>A0A1D8IT20</accession>
<keyword evidence="2" id="KW-1185">Reference proteome</keyword>
<organism evidence="1 2">
    <name type="scientific">Acidihalobacter yilgarnensis</name>
    <dbReference type="NCBI Taxonomy" id="2819280"/>
    <lineage>
        <taxon>Bacteria</taxon>
        <taxon>Pseudomonadati</taxon>
        <taxon>Pseudomonadota</taxon>
        <taxon>Gammaproteobacteria</taxon>
        <taxon>Chromatiales</taxon>
        <taxon>Ectothiorhodospiraceae</taxon>
        <taxon>Acidihalobacter</taxon>
    </lineage>
</organism>
<protein>
    <submittedName>
        <fullName evidence="1">Uncharacterized protein</fullName>
    </submittedName>
</protein>
<proteinExistence type="predicted"/>
<name>A0A1D8IT20_9GAMM</name>
<sequence>MKQMMLAFGMPYDATKDRPTNRGDQVHANGVWARFDSYRSGHAQGTGYSLPAGNPFDDWDVSDRYANQSNFDQTRAQTHRAGTKVVCDLIKKAQLEGLLM</sequence>